<reference evidence="4 5" key="1">
    <citation type="journal article" date="2024" name="Science">
        <title>Giant polyketide synthase enzymes in the biosynthesis of giant marine polyether toxins.</title>
        <authorList>
            <person name="Fallon T.R."/>
            <person name="Shende V.V."/>
            <person name="Wierzbicki I.H."/>
            <person name="Pendleton A.L."/>
            <person name="Watervoot N.F."/>
            <person name="Auber R.P."/>
            <person name="Gonzalez D.J."/>
            <person name="Wisecaver J.H."/>
            <person name="Moore B.S."/>
        </authorList>
    </citation>
    <scope>NUCLEOTIDE SEQUENCE [LARGE SCALE GENOMIC DNA]</scope>
    <source>
        <strain evidence="4 5">12B1</strain>
    </source>
</reference>
<protein>
    <submittedName>
        <fullName evidence="4">Uncharacterized protein</fullName>
    </submittedName>
</protein>
<keyword evidence="3" id="KW-0732">Signal</keyword>
<dbReference type="Pfam" id="PF00106">
    <property type="entry name" value="adh_short"/>
    <property type="match status" value="1"/>
</dbReference>
<dbReference type="SUPFAM" id="SSF51735">
    <property type="entry name" value="NAD(P)-binding Rossmann-fold domains"/>
    <property type="match status" value="1"/>
</dbReference>
<evidence type="ECO:0000256" key="1">
    <source>
        <dbReference type="ARBA" id="ARBA00006484"/>
    </source>
</evidence>
<evidence type="ECO:0000313" key="4">
    <source>
        <dbReference type="EMBL" id="KAL1511214.1"/>
    </source>
</evidence>
<evidence type="ECO:0000256" key="3">
    <source>
        <dbReference type="SAM" id="SignalP"/>
    </source>
</evidence>
<feature type="chain" id="PRO_5044222751" evidence="3">
    <location>
        <begin position="24"/>
        <end position="528"/>
    </location>
</feature>
<organism evidence="4 5">
    <name type="scientific">Prymnesium parvum</name>
    <name type="common">Toxic golden alga</name>
    <dbReference type="NCBI Taxonomy" id="97485"/>
    <lineage>
        <taxon>Eukaryota</taxon>
        <taxon>Haptista</taxon>
        <taxon>Haptophyta</taxon>
        <taxon>Prymnesiophyceae</taxon>
        <taxon>Prymnesiales</taxon>
        <taxon>Prymnesiaceae</taxon>
        <taxon>Prymnesium</taxon>
    </lineage>
</organism>
<dbReference type="PANTHER" id="PTHR44196:SF2">
    <property type="entry name" value="SHORT-CHAIN DEHYDROGENASE-RELATED"/>
    <property type="match status" value="1"/>
</dbReference>
<name>A0AB34J3F0_PRYPA</name>
<comment type="caution">
    <text evidence="4">The sequence shown here is derived from an EMBL/GenBank/DDBJ whole genome shotgun (WGS) entry which is preliminary data.</text>
</comment>
<proteinExistence type="inferred from homology"/>
<feature type="signal peptide" evidence="3">
    <location>
        <begin position="1"/>
        <end position="23"/>
    </location>
</feature>
<comment type="similarity">
    <text evidence="1">Belongs to the short-chain dehydrogenases/reductases (SDR) family.</text>
</comment>
<evidence type="ECO:0000256" key="2">
    <source>
        <dbReference type="ARBA" id="ARBA00023002"/>
    </source>
</evidence>
<keyword evidence="5" id="KW-1185">Reference proteome</keyword>
<dbReference type="InterPro" id="IPR036291">
    <property type="entry name" value="NAD(P)-bd_dom_sf"/>
</dbReference>
<accession>A0AB34J3F0</accession>
<dbReference type="PANTHER" id="PTHR44196">
    <property type="entry name" value="DEHYDROGENASE/REDUCTASE SDR FAMILY MEMBER 7B"/>
    <property type="match status" value="1"/>
</dbReference>
<dbReference type="EMBL" id="JBGBPQ010000014">
    <property type="protein sequence ID" value="KAL1511214.1"/>
    <property type="molecule type" value="Genomic_DNA"/>
</dbReference>
<dbReference type="GO" id="GO:0016020">
    <property type="term" value="C:membrane"/>
    <property type="evidence" value="ECO:0007669"/>
    <property type="project" value="TreeGrafter"/>
</dbReference>
<evidence type="ECO:0000313" key="5">
    <source>
        <dbReference type="Proteomes" id="UP001515480"/>
    </source>
</evidence>
<gene>
    <name evidence="4" type="ORF">AB1Y20_006028</name>
</gene>
<dbReference type="InterPro" id="IPR002347">
    <property type="entry name" value="SDR_fam"/>
</dbReference>
<dbReference type="Gene3D" id="3.40.50.720">
    <property type="entry name" value="NAD(P)-binding Rossmann-like Domain"/>
    <property type="match status" value="1"/>
</dbReference>
<dbReference type="InterPro" id="IPR020904">
    <property type="entry name" value="Sc_DH/Rdtase_CS"/>
</dbReference>
<dbReference type="PRINTS" id="PR00081">
    <property type="entry name" value="GDHRDH"/>
</dbReference>
<dbReference type="AlphaFoldDB" id="A0AB34J3F0"/>
<dbReference type="Proteomes" id="UP001515480">
    <property type="component" value="Unassembled WGS sequence"/>
</dbReference>
<sequence length="528" mass="55477">MTVSRLTYGASLLLLLPITVTSADPGWAVITGASSGIGRELARQAAASGFSVVGAARSDGALQSLGKELTEGYGVRFERVSCDLSTTRCHESLRQATEHLNVTLLVANAGFAIVGDLISLPLAQMQSLLDLNLGSTMKLCRLYALDFATRRHGRVLITGSLVGMAPLPGASLYGASKSFLRSFAFALRQELAPASVSVTILSPGATSTGFAAAGDVEGSLAFTIPLGRASGFVLSAESVAAEGLRAALAGEAEAVPGFLNRAYVRAATWFMPTALSASFSAVVFDPRRNPLTSFEAFRDALPSLVCTTPLLMLSIVIEAISAVAQALWRTTFGCLIIVLLLITGVNILQNGPTPVAPPVCTTVEHVMALRRKQDFVAAWRAGKVPQGYEGNTFDAKLTPLGIAAPMSSLITNVLFGPFSAWRGKVFSQDGRTGLNRFGSESFARAFGARIGPSAFDSKPALVLDYSQVGHGDRFWGGVLGMRDEIREIAPGLLLGLGSMLATGGVRNCSPFVLHNPRVLDARAPGKSE</sequence>
<keyword evidence="2" id="KW-0560">Oxidoreductase</keyword>
<dbReference type="GO" id="GO:0016491">
    <property type="term" value="F:oxidoreductase activity"/>
    <property type="evidence" value="ECO:0007669"/>
    <property type="project" value="UniProtKB-KW"/>
</dbReference>
<dbReference type="PROSITE" id="PS00061">
    <property type="entry name" value="ADH_SHORT"/>
    <property type="match status" value="1"/>
</dbReference>